<evidence type="ECO:0000259" key="1">
    <source>
        <dbReference type="SMART" id="SM00256"/>
    </source>
</evidence>
<proteinExistence type="predicted"/>
<dbReference type="Pfam" id="PF03478">
    <property type="entry name" value="Beta-prop_KIB1-4"/>
    <property type="match status" value="1"/>
</dbReference>
<dbReference type="Pfam" id="PF00646">
    <property type="entry name" value="F-box"/>
    <property type="match status" value="1"/>
</dbReference>
<dbReference type="InterPro" id="IPR001810">
    <property type="entry name" value="F-box_dom"/>
</dbReference>
<dbReference type="Proteomes" id="UP000250235">
    <property type="component" value="Unassembled WGS sequence"/>
</dbReference>
<dbReference type="OrthoDB" id="599103at2759"/>
<dbReference type="EMBL" id="KQ999837">
    <property type="protein sequence ID" value="KZV41134.1"/>
    <property type="molecule type" value="Genomic_DNA"/>
</dbReference>
<reference evidence="2 3" key="1">
    <citation type="journal article" date="2015" name="Proc. Natl. Acad. Sci. U.S.A.">
        <title>The resurrection genome of Boea hygrometrica: A blueprint for survival of dehydration.</title>
        <authorList>
            <person name="Xiao L."/>
            <person name="Yang G."/>
            <person name="Zhang L."/>
            <person name="Yang X."/>
            <person name="Zhao S."/>
            <person name="Ji Z."/>
            <person name="Zhou Q."/>
            <person name="Hu M."/>
            <person name="Wang Y."/>
            <person name="Chen M."/>
            <person name="Xu Y."/>
            <person name="Jin H."/>
            <person name="Xiao X."/>
            <person name="Hu G."/>
            <person name="Bao F."/>
            <person name="Hu Y."/>
            <person name="Wan P."/>
            <person name="Li L."/>
            <person name="Deng X."/>
            <person name="Kuang T."/>
            <person name="Xiang C."/>
            <person name="Zhu J.K."/>
            <person name="Oliver M.J."/>
            <person name="He Y."/>
        </authorList>
    </citation>
    <scope>NUCLEOTIDE SEQUENCE [LARGE SCALE GENOMIC DNA]</scope>
    <source>
        <strain evidence="3">cv. XS01</strain>
    </source>
</reference>
<name>A0A2Z7C2J8_9LAMI</name>
<sequence length="386" mass="43976">MADWANLPDELLHHISQHLPTSIDLLRFRSVCPTWRSASPLPPSSASRFPILPNSGISATSWGFYLSTRTIYSIHSSQPHSPPPWIVKLERDHSNRRHLLNPLTRSPLKPFPTDFPMRFSFFNLRVKELGQEYALQYIDFKPRANSIAEAGNLYMEKVAVISDVNDGFVLLTIHLSGKLVVYKSGDEKWRVIDDLPSPYDDVIFREGKLYAVDNSGRIVLVDYVDLSVKVVANSVFGGDKKFLVDSNGELLMVDMYLSSGPENDMDFDEWFEFYDCCMNERTLKFKVFRLDENAGIWIEVSDLGDRMLFLGENSSFSVNASDLRCKGNCILFTNHCSGREEDDVWKSRGAGVFDLESGSIEPIGSLREYSKMFWPPPDWVYSIPLN</sequence>
<dbReference type="SUPFAM" id="SSF50969">
    <property type="entry name" value="YVTN repeat-like/Quinoprotein amine dehydrogenase"/>
    <property type="match status" value="1"/>
</dbReference>
<organism evidence="2 3">
    <name type="scientific">Dorcoceras hygrometricum</name>
    <dbReference type="NCBI Taxonomy" id="472368"/>
    <lineage>
        <taxon>Eukaryota</taxon>
        <taxon>Viridiplantae</taxon>
        <taxon>Streptophyta</taxon>
        <taxon>Embryophyta</taxon>
        <taxon>Tracheophyta</taxon>
        <taxon>Spermatophyta</taxon>
        <taxon>Magnoliopsida</taxon>
        <taxon>eudicotyledons</taxon>
        <taxon>Gunneridae</taxon>
        <taxon>Pentapetalae</taxon>
        <taxon>asterids</taxon>
        <taxon>lamiids</taxon>
        <taxon>Lamiales</taxon>
        <taxon>Gesneriaceae</taxon>
        <taxon>Didymocarpoideae</taxon>
        <taxon>Trichosporeae</taxon>
        <taxon>Loxocarpinae</taxon>
        <taxon>Dorcoceras</taxon>
    </lineage>
</organism>
<dbReference type="PANTHER" id="PTHR47123">
    <property type="entry name" value="F-BOX PROTEIN SKIP23"/>
    <property type="match status" value="1"/>
</dbReference>
<dbReference type="InterPro" id="IPR036047">
    <property type="entry name" value="F-box-like_dom_sf"/>
</dbReference>
<feature type="domain" description="F-box" evidence="1">
    <location>
        <begin position="7"/>
        <end position="48"/>
    </location>
</feature>
<dbReference type="InterPro" id="IPR011044">
    <property type="entry name" value="Quino_amine_DH_bsu"/>
</dbReference>
<accession>A0A2Z7C2J8</accession>
<dbReference type="CDD" id="cd09917">
    <property type="entry name" value="F-box_SF"/>
    <property type="match status" value="1"/>
</dbReference>
<protein>
    <recommendedName>
        <fullName evidence="1">F-box domain-containing protein</fullName>
    </recommendedName>
</protein>
<dbReference type="PANTHER" id="PTHR47123:SF15">
    <property type="entry name" value="F-BOX PROTEIN SKIP23"/>
    <property type="match status" value="1"/>
</dbReference>
<gene>
    <name evidence="2" type="ORF">F511_09330</name>
</gene>
<dbReference type="InterPro" id="IPR005174">
    <property type="entry name" value="KIB1-4_b-propeller"/>
</dbReference>
<keyword evidence="3" id="KW-1185">Reference proteome</keyword>
<dbReference type="InterPro" id="IPR051304">
    <property type="entry name" value="SCF_F-box_domain"/>
</dbReference>
<dbReference type="AlphaFoldDB" id="A0A2Z7C2J8"/>
<dbReference type="Gene3D" id="1.20.1280.50">
    <property type="match status" value="1"/>
</dbReference>
<dbReference type="SUPFAM" id="SSF81383">
    <property type="entry name" value="F-box domain"/>
    <property type="match status" value="1"/>
</dbReference>
<dbReference type="SMART" id="SM00256">
    <property type="entry name" value="FBOX"/>
    <property type="match status" value="1"/>
</dbReference>
<evidence type="ECO:0000313" key="3">
    <source>
        <dbReference type="Proteomes" id="UP000250235"/>
    </source>
</evidence>
<evidence type="ECO:0000313" key="2">
    <source>
        <dbReference type="EMBL" id="KZV41134.1"/>
    </source>
</evidence>